<keyword evidence="12" id="KW-1185">Reference proteome</keyword>
<dbReference type="InterPro" id="IPR036259">
    <property type="entry name" value="MFS_trans_sf"/>
</dbReference>
<feature type="transmembrane region" description="Helical" evidence="9">
    <location>
        <begin position="345"/>
        <end position="369"/>
    </location>
</feature>
<keyword evidence="8 9" id="KW-0472">Membrane</keyword>
<dbReference type="InterPro" id="IPR005829">
    <property type="entry name" value="Sugar_transporter_CS"/>
</dbReference>
<keyword evidence="4" id="KW-1003">Cell membrane</keyword>
<dbReference type="PANTHER" id="PTHR43528">
    <property type="entry name" value="ALPHA-KETOGLUTARATE PERMEASE"/>
    <property type="match status" value="1"/>
</dbReference>
<keyword evidence="6" id="KW-0769">Symport</keyword>
<evidence type="ECO:0000256" key="1">
    <source>
        <dbReference type="ARBA" id="ARBA00004651"/>
    </source>
</evidence>
<organism evidence="11 12">
    <name type="scientific">Methylobacterium komagatae</name>
    <dbReference type="NCBI Taxonomy" id="374425"/>
    <lineage>
        <taxon>Bacteria</taxon>
        <taxon>Pseudomonadati</taxon>
        <taxon>Pseudomonadota</taxon>
        <taxon>Alphaproteobacteria</taxon>
        <taxon>Hyphomicrobiales</taxon>
        <taxon>Methylobacteriaceae</taxon>
        <taxon>Methylobacterium</taxon>
    </lineage>
</organism>
<feature type="transmembrane region" description="Helical" evidence="9">
    <location>
        <begin position="321"/>
        <end position="339"/>
    </location>
</feature>
<dbReference type="SUPFAM" id="SSF103473">
    <property type="entry name" value="MFS general substrate transporter"/>
    <property type="match status" value="1"/>
</dbReference>
<feature type="transmembrane region" description="Helical" evidence="9">
    <location>
        <begin position="200"/>
        <end position="219"/>
    </location>
</feature>
<reference evidence="12" key="1">
    <citation type="journal article" date="2019" name="Int. J. Syst. Evol. Microbiol.">
        <title>The Global Catalogue of Microorganisms (GCM) 10K type strain sequencing project: providing services to taxonomists for standard genome sequencing and annotation.</title>
        <authorList>
            <consortium name="The Broad Institute Genomics Platform"/>
            <consortium name="The Broad Institute Genome Sequencing Center for Infectious Disease"/>
            <person name="Wu L."/>
            <person name="Ma J."/>
        </authorList>
    </citation>
    <scope>NUCLEOTIDE SEQUENCE [LARGE SCALE GENOMIC DNA]</scope>
    <source>
        <strain evidence="12">CCUG 48316</strain>
    </source>
</reference>
<evidence type="ECO:0000256" key="9">
    <source>
        <dbReference type="SAM" id="Phobius"/>
    </source>
</evidence>
<feature type="transmembrane region" description="Helical" evidence="9">
    <location>
        <begin position="176"/>
        <end position="194"/>
    </location>
</feature>
<dbReference type="PROSITE" id="PS50850">
    <property type="entry name" value="MFS"/>
    <property type="match status" value="1"/>
</dbReference>
<sequence length="455" mass="47184">MDLAKPAAPKPSVPKPAAAQRTDLDRKAVGAVVLGNALEFYDFTVYAFFAKAIGEAFFPATDASHSLLASLALFGVGYVMRPIGGAVIGALADRAGRKPAMLVTIALMAIGMLMLAACPSYAQIGGWAQVIVIAGRLIQGLALGGEVGPSTAYLLEAAPPRHRGFVTSWQIASQGCAALFAGLVATILAFAIGEAAMAEWGWRVMFLLGLAVVPVGLVIRSHLPETAGEGEDPTAAGSAWEVVRRLLRDHGRLLALTFLVIAASTVSNAVGTNMPVYAGATLGLSTTVATAVPIALGLASVGFPLLGGWLADRYGRRPVMIWPRAAILVLAVPAFLWLLHAPGPAAIFAVTFLLSALSSINAAAIIVGIPESLPRSVRSTGLALVYALSVSIFGGSTNFIINWLVTTTGDRLAPAYYLAAFSLIGTIAAMFLPETRNRDLDDETAASAPVRAAAE</sequence>
<feature type="transmembrane region" description="Helical" evidence="9">
    <location>
        <begin position="381"/>
        <end position="401"/>
    </location>
</feature>
<gene>
    <name evidence="11" type="ORF">ACFQE0_17700</name>
</gene>
<dbReference type="RefSeq" id="WP_378972009.1">
    <property type="nucleotide sequence ID" value="NZ_JBHSWN010000001.1"/>
</dbReference>
<dbReference type="Gene3D" id="1.20.1250.20">
    <property type="entry name" value="MFS general substrate transporter like domains"/>
    <property type="match status" value="1"/>
</dbReference>
<dbReference type="InterPro" id="IPR051084">
    <property type="entry name" value="H+-coupled_symporters"/>
</dbReference>
<comment type="subcellular location">
    <subcellularLocation>
        <location evidence="1">Cell membrane</location>
        <topology evidence="1">Multi-pass membrane protein</topology>
    </subcellularLocation>
</comment>
<protein>
    <submittedName>
        <fullName evidence="11">MFS transporter</fullName>
    </submittedName>
</protein>
<feature type="transmembrane region" description="Helical" evidence="9">
    <location>
        <begin position="100"/>
        <end position="122"/>
    </location>
</feature>
<evidence type="ECO:0000313" key="11">
    <source>
        <dbReference type="EMBL" id="MFC6791292.1"/>
    </source>
</evidence>
<keyword evidence="7 9" id="KW-1133">Transmembrane helix</keyword>
<evidence type="ECO:0000256" key="8">
    <source>
        <dbReference type="ARBA" id="ARBA00023136"/>
    </source>
</evidence>
<evidence type="ECO:0000256" key="7">
    <source>
        <dbReference type="ARBA" id="ARBA00022989"/>
    </source>
</evidence>
<dbReference type="PROSITE" id="PS00217">
    <property type="entry name" value="SUGAR_TRANSPORT_2"/>
    <property type="match status" value="1"/>
</dbReference>
<feature type="transmembrane region" description="Helical" evidence="9">
    <location>
        <begin position="253"/>
        <end position="271"/>
    </location>
</feature>
<evidence type="ECO:0000256" key="6">
    <source>
        <dbReference type="ARBA" id="ARBA00022847"/>
    </source>
</evidence>
<evidence type="ECO:0000313" key="12">
    <source>
        <dbReference type="Proteomes" id="UP001596292"/>
    </source>
</evidence>
<evidence type="ECO:0000259" key="10">
    <source>
        <dbReference type="PROSITE" id="PS50850"/>
    </source>
</evidence>
<comment type="similarity">
    <text evidence="2">Belongs to the major facilitator superfamily. Metabolite:H+ Symporter (MHS) family (TC 2.A.1.6) family.</text>
</comment>
<feature type="transmembrane region" description="Helical" evidence="9">
    <location>
        <begin position="291"/>
        <end position="309"/>
    </location>
</feature>
<dbReference type="PROSITE" id="PS00216">
    <property type="entry name" value="SUGAR_TRANSPORT_1"/>
    <property type="match status" value="1"/>
</dbReference>
<evidence type="ECO:0000256" key="4">
    <source>
        <dbReference type="ARBA" id="ARBA00022475"/>
    </source>
</evidence>
<feature type="transmembrane region" description="Helical" evidence="9">
    <location>
        <begin position="413"/>
        <end position="432"/>
    </location>
</feature>
<accession>A0ABW2BN61</accession>
<evidence type="ECO:0000256" key="5">
    <source>
        <dbReference type="ARBA" id="ARBA00022692"/>
    </source>
</evidence>
<evidence type="ECO:0000256" key="2">
    <source>
        <dbReference type="ARBA" id="ARBA00008240"/>
    </source>
</evidence>
<dbReference type="InterPro" id="IPR020846">
    <property type="entry name" value="MFS_dom"/>
</dbReference>
<dbReference type="EMBL" id="JBHSWN010000001">
    <property type="protein sequence ID" value="MFC6791292.1"/>
    <property type="molecule type" value="Genomic_DNA"/>
</dbReference>
<comment type="caution">
    <text evidence="11">The sequence shown here is derived from an EMBL/GenBank/DDBJ whole genome shotgun (WGS) entry which is preliminary data.</text>
</comment>
<dbReference type="Pfam" id="PF07690">
    <property type="entry name" value="MFS_1"/>
    <property type="match status" value="1"/>
</dbReference>
<dbReference type="Proteomes" id="UP001596292">
    <property type="component" value="Unassembled WGS sequence"/>
</dbReference>
<name>A0ABW2BN61_9HYPH</name>
<proteinExistence type="inferred from homology"/>
<feature type="transmembrane region" description="Helical" evidence="9">
    <location>
        <begin position="67"/>
        <end position="88"/>
    </location>
</feature>
<dbReference type="PANTHER" id="PTHR43528:SF3">
    <property type="entry name" value="CITRATE-PROTON SYMPORTER"/>
    <property type="match status" value="1"/>
</dbReference>
<keyword evidence="5 9" id="KW-0812">Transmembrane</keyword>
<dbReference type="InterPro" id="IPR011701">
    <property type="entry name" value="MFS"/>
</dbReference>
<evidence type="ECO:0000256" key="3">
    <source>
        <dbReference type="ARBA" id="ARBA00022448"/>
    </source>
</evidence>
<feature type="domain" description="Major facilitator superfamily (MFS) profile" evidence="10">
    <location>
        <begin position="28"/>
        <end position="437"/>
    </location>
</feature>
<keyword evidence="3" id="KW-0813">Transport</keyword>